<dbReference type="Pfam" id="PF14331">
    <property type="entry name" value="IcmF-related_N"/>
    <property type="match status" value="1"/>
</dbReference>
<name>A0A517ZFH7_9PLAN</name>
<dbReference type="RefSeq" id="WP_145372444.1">
    <property type="nucleotide sequence ID" value="NZ_CP036275.1"/>
</dbReference>
<keyword evidence="4" id="KW-1185">Reference proteome</keyword>
<evidence type="ECO:0000259" key="2">
    <source>
        <dbReference type="Pfam" id="PF14331"/>
    </source>
</evidence>
<accession>A0A517ZFH7</accession>
<keyword evidence="1" id="KW-0472">Membrane</keyword>
<gene>
    <name evidence="3" type="ORF">Mal4_56050</name>
</gene>
<dbReference type="AlphaFoldDB" id="A0A517ZFH7"/>
<evidence type="ECO:0000313" key="4">
    <source>
        <dbReference type="Proteomes" id="UP000320496"/>
    </source>
</evidence>
<protein>
    <recommendedName>
        <fullName evidence="2">Type VI secretion system component TssM1 N-terminal domain-containing protein</fullName>
    </recommendedName>
</protein>
<sequence length="528" mass="58555">MFDWLINEFLGNVWNNIRTMIDFLARPFMDPLGVLKNLRTMSIPSAVRKTLVFLLVLTVVVTLGVLTWVLGLDRHASAGPWLFRKTWMGWLALLLYLIARLFVAVLRQLRVLSPALKSFPDIDRAMQAGIRAAADAGIAIDQIPLYLVTGLSRQAEQEFVKANAIGTDVRVDDESLCIHWYGDAGGLWVTIPGIAATTAQSDLLVDAAERAYVDDSPFAAVAALEQAAESEALASGGSSGLGNGTETLTVDLVTLRQQALEQSAAKQSTKVETVSVKVRDEARDRLQYFCQVLKDTRYPVCPINAVLLGLPFNETVLDERTAQSFRECVKTDMSVLQQNLGVRCLSAVLFTGCRDNAQLLSYTQKLPAETLARRCGVSFPQLVGLAEEDPERVHEWLQRDFELQALHLFKIRPGDPSNEQLFRFVDSLRQARSYFCGMLRSGFTQPGEDVFYFSGVYIAELSTVNGTHQPFLDGVLTKVLNEHDELICWSEQSLMDDARAKRTSLALLAVATAVMALNIGLIWKMTMI</sequence>
<dbReference type="Proteomes" id="UP000320496">
    <property type="component" value="Chromosome"/>
</dbReference>
<feature type="transmembrane region" description="Helical" evidence="1">
    <location>
        <begin position="51"/>
        <end position="70"/>
    </location>
</feature>
<keyword evidence="1" id="KW-1133">Transmembrane helix</keyword>
<dbReference type="KEGG" id="mri:Mal4_56050"/>
<feature type="transmembrane region" description="Helical" evidence="1">
    <location>
        <begin position="90"/>
        <end position="109"/>
    </location>
</feature>
<evidence type="ECO:0000313" key="3">
    <source>
        <dbReference type="EMBL" id="QDU41240.1"/>
    </source>
</evidence>
<dbReference type="InterPro" id="IPR025743">
    <property type="entry name" value="TssM1_N"/>
</dbReference>
<proteinExistence type="predicted"/>
<feature type="domain" description="Type VI secretion system component TssM1 N-terminal" evidence="2">
    <location>
        <begin position="281"/>
        <end position="461"/>
    </location>
</feature>
<organism evidence="3 4">
    <name type="scientific">Maioricimonas rarisocia</name>
    <dbReference type="NCBI Taxonomy" id="2528026"/>
    <lineage>
        <taxon>Bacteria</taxon>
        <taxon>Pseudomonadati</taxon>
        <taxon>Planctomycetota</taxon>
        <taxon>Planctomycetia</taxon>
        <taxon>Planctomycetales</taxon>
        <taxon>Planctomycetaceae</taxon>
        <taxon>Maioricimonas</taxon>
    </lineage>
</organism>
<dbReference type="OrthoDB" id="275567at2"/>
<feature type="transmembrane region" description="Helical" evidence="1">
    <location>
        <begin position="505"/>
        <end position="523"/>
    </location>
</feature>
<dbReference type="EMBL" id="CP036275">
    <property type="protein sequence ID" value="QDU41240.1"/>
    <property type="molecule type" value="Genomic_DNA"/>
</dbReference>
<keyword evidence="1" id="KW-0812">Transmembrane</keyword>
<reference evidence="3 4" key="1">
    <citation type="submission" date="2019-02" db="EMBL/GenBank/DDBJ databases">
        <title>Deep-cultivation of Planctomycetes and their phenomic and genomic characterization uncovers novel biology.</title>
        <authorList>
            <person name="Wiegand S."/>
            <person name="Jogler M."/>
            <person name="Boedeker C."/>
            <person name="Pinto D."/>
            <person name="Vollmers J."/>
            <person name="Rivas-Marin E."/>
            <person name="Kohn T."/>
            <person name="Peeters S.H."/>
            <person name="Heuer A."/>
            <person name="Rast P."/>
            <person name="Oberbeckmann S."/>
            <person name="Bunk B."/>
            <person name="Jeske O."/>
            <person name="Meyerdierks A."/>
            <person name="Storesund J.E."/>
            <person name="Kallscheuer N."/>
            <person name="Luecker S."/>
            <person name="Lage O.M."/>
            <person name="Pohl T."/>
            <person name="Merkel B.J."/>
            <person name="Hornburger P."/>
            <person name="Mueller R.-W."/>
            <person name="Bruemmer F."/>
            <person name="Labrenz M."/>
            <person name="Spormann A.M."/>
            <person name="Op den Camp H."/>
            <person name="Overmann J."/>
            <person name="Amann R."/>
            <person name="Jetten M.S.M."/>
            <person name="Mascher T."/>
            <person name="Medema M.H."/>
            <person name="Devos D.P."/>
            <person name="Kaster A.-K."/>
            <person name="Ovreas L."/>
            <person name="Rohde M."/>
            <person name="Galperin M.Y."/>
            <person name="Jogler C."/>
        </authorList>
    </citation>
    <scope>NUCLEOTIDE SEQUENCE [LARGE SCALE GENOMIC DNA]</scope>
    <source>
        <strain evidence="3 4">Mal4</strain>
    </source>
</reference>
<evidence type="ECO:0000256" key="1">
    <source>
        <dbReference type="SAM" id="Phobius"/>
    </source>
</evidence>